<evidence type="ECO:0000256" key="6">
    <source>
        <dbReference type="ARBA" id="ARBA00023002"/>
    </source>
</evidence>
<dbReference type="EMBL" id="HG996469">
    <property type="protein sequence ID" value="CAG1843059.1"/>
    <property type="molecule type" value="Genomic_DNA"/>
</dbReference>
<protein>
    <submittedName>
        <fullName evidence="12">(wild Malaysian banana) hypothetical protein</fullName>
    </submittedName>
</protein>
<accession>A0A8D7F7B5</accession>
<evidence type="ECO:0000256" key="7">
    <source>
        <dbReference type="ARBA" id="ARBA00023136"/>
    </source>
</evidence>
<evidence type="ECO:0000256" key="2">
    <source>
        <dbReference type="ARBA" id="ARBA00006214"/>
    </source>
</evidence>
<dbReference type="InterPro" id="IPR012932">
    <property type="entry name" value="VKOR"/>
</dbReference>
<evidence type="ECO:0000256" key="5">
    <source>
        <dbReference type="ARBA" id="ARBA00022989"/>
    </source>
</evidence>
<dbReference type="PANTHER" id="PTHR34573">
    <property type="entry name" value="VKC DOMAIN-CONTAINING PROTEIN"/>
    <property type="match status" value="1"/>
</dbReference>
<comment type="subcellular location">
    <subcellularLocation>
        <location evidence="1">Membrane</location>
        <topology evidence="1">Multi-pass membrane protein</topology>
    </subcellularLocation>
</comment>
<evidence type="ECO:0000256" key="4">
    <source>
        <dbReference type="ARBA" id="ARBA00022719"/>
    </source>
</evidence>
<evidence type="ECO:0000256" key="1">
    <source>
        <dbReference type="ARBA" id="ARBA00004141"/>
    </source>
</evidence>
<evidence type="ECO:0000256" key="10">
    <source>
        <dbReference type="SAM" id="Phobius"/>
    </source>
</evidence>
<organism evidence="12">
    <name type="scientific">Musa acuminata subsp. malaccensis</name>
    <name type="common">Wild banana</name>
    <name type="synonym">Musa malaccensis</name>
    <dbReference type="NCBI Taxonomy" id="214687"/>
    <lineage>
        <taxon>Eukaryota</taxon>
        <taxon>Viridiplantae</taxon>
        <taxon>Streptophyta</taxon>
        <taxon>Embryophyta</taxon>
        <taxon>Tracheophyta</taxon>
        <taxon>Spermatophyta</taxon>
        <taxon>Magnoliopsida</taxon>
        <taxon>Liliopsida</taxon>
        <taxon>Zingiberales</taxon>
        <taxon>Musaceae</taxon>
        <taxon>Musa</taxon>
    </lineage>
</organism>
<feature type="transmembrane region" description="Helical" evidence="10">
    <location>
        <begin position="148"/>
        <end position="166"/>
    </location>
</feature>
<evidence type="ECO:0000256" key="3">
    <source>
        <dbReference type="ARBA" id="ARBA00022692"/>
    </source>
</evidence>
<feature type="transmembrane region" description="Helical" evidence="10">
    <location>
        <begin position="207"/>
        <end position="225"/>
    </location>
</feature>
<comment type="similarity">
    <text evidence="2">Belongs to the VKOR family.</text>
</comment>
<gene>
    <name evidence="12" type="ORF">GSMUA_128540.1</name>
</gene>
<feature type="transmembrane region" description="Helical" evidence="10">
    <location>
        <begin position="108"/>
        <end position="128"/>
    </location>
</feature>
<dbReference type="AlphaFoldDB" id="A0A8D7F7B5"/>
<keyword evidence="4" id="KW-0874">Quinone</keyword>
<dbReference type="InterPro" id="IPR036249">
    <property type="entry name" value="Thioredoxin-like_sf"/>
</dbReference>
<proteinExistence type="inferred from homology"/>
<reference evidence="12" key="1">
    <citation type="submission" date="2021-03" db="EMBL/GenBank/DDBJ databases">
        <authorList>
            <consortium name="Genoscope - CEA"/>
            <person name="William W."/>
        </authorList>
    </citation>
    <scope>NUCLEOTIDE SEQUENCE</scope>
    <source>
        <strain evidence="12">Doubled-haploid Pahang</strain>
    </source>
</reference>
<keyword evidence="3 10" id="KW-0812">Transmembrane</keyword>
<dbReference type="SMART" id="SM00756">
    <property type="entry name" value="VKc"/>
    <property type="match status" value="1"/>
</dbReference>
<sequence>MASISVALAVPRPPLSRLAARFPPCDMRAVRVWRIRCRAEPSSQDDPEPPLEPSLWGIPTSTWSAGLGALGFLETGYLTYLKFSGAEAFCPVGGASCSDVLNSDYSSVFGSLPLPLFGMLAYGSVALLSLQQSGKNLLSGLGDTDARFILLATTTSMATASAYFLYILSTKFAGTTCSYCLFSAVLSFSLFFITLKEIGMEEIRNVVGLQLVIAGVVVTALTNTYNMGDSRLLGLNDLTLEPYETEITSQSSPMALSLAKHLRSIGAKMYGAFWCSHCNEQKQMFGREAAKILNYVECFPDGAGKGKKMALQCAAAGLEGFPTWVIKDKILSGEQNFEALAEASGYVAEDFRPS</sequence>
<dbReference type="InterPro" id="IPR044698">
    <property type="entry name" value="VKOR/LTO1"/>
</dbReference>
<feature type="domain" description="Vitamin K epoxide reductase" evidence="11">
    <location>
        <begin position="57"/>
        <end position="198"/>
    </location>
</feature>
<name>A0A8D7F7B5_MUSAM</name>
<dbReference type="GO" id="GO:0016020">
    <property type="term" value="C:membrane"/>
    <property type="evidence" value="ECO:0007669"/>
    <property type="project" value="UniProtKB-SubCell"/>
</dbReference>
<evidence type="ECO:0000256" key="9">
    <source>
        <dbReference type="ARBA" id="ARBA00023284"/>
    </source>
</evidence>
<dbReference type="InterPro" id="IPR038354">
    <property type="entry name" value="VKOR_sf"/>
</dbReference>
<dbReference type="Gene3D" id="3.40.30.10">
    <property type="entry name" value="Glutaredoxin"/>
    <property type="match status" value="1"/>
</dbReference>
<evidence type="ECO:0000313" key="12">
    <source>
        <dbReference type="EMBL" id="CAG1843059.1"/>
    </source>
</evidence>
<dbReference type="Pfam" id="PF07884">
    <property type="entry name" value="VKOR"/>
    <property type="match status" value="1"/>
</dbReference>
<dbReference type="GO" id="GO:0048038">
    <property type="term" value="F:quinone binding"/>
    <property type="evidence" value="ECO:0007669"/>
    <property type="project" value="UniProtKB-KW"/>
</dbReference>
<dbReference type="PANTHER" id="PTHR34573:SF1">
    <property type="entry name" value="VITAMIN K EPOXIDE REDUCTASE DOMAIN-CONTAINING PROTEIN"/>
    <property type="match status" value="1"/>
</dbReference>
<dbReference type="GO" id="GO:0016491">
    <property type="term" value="F:oxidoreductase activity"/>
    <property type="evidence" value="ECO:0007669"/>
    <property type="project" value="UniProtKB-KW"/>
</dbReference>
<feature type="transmembrane region" description="Helical" evidence="10">
    <location>
        <begin position="172"/>
        <end position="195"/>
    </location>
</feature>
<keyword evidence="8" id="KW-1015">Disulfide bond</keyword>
<dbReference type="CDD" id="cd12916">
    <property type="entry name" value="VKOR_1"/>
    <property type="match status" value="1"/>
</dbReference>
<dbReference type="SUPFAM" id="SSF52833">
    <property type="entry name" value="Thioredoxin-like"/>
    <property type="match status" value="1"/>
</dbReference>
<keyword evidence="5 10" id="KW-1133">Transmembrane helix</keyword>
<keyword evidence="7 10" id="KW-0472">Membrane</keyword>
<keyword evidence="9" id="KW-0676">Redox-active center</keyword>
<evidence type="ECO:0000256" key="8">
    <source>
        <dbReference type="ARBA" id="ARBA00023157"/>
    </source>
</evidence>
<keyword evidence="6" id="KW-0560">Oxidoreductase</keyword>
<evidence type="ECO:0000259" key="11">
    <source>
        <dbReference type="SMART" id="SM00756"/>
    </source>
</evidence>
<dbReference type="Gene3D" id="1.20.1440.130">
    <property type="entry name" value="VKOR domain"/>
    <property type="match status" value="1"/>
</dbReference>